<dbReference type="EMBL" id="KF183315">
    <property type="protein sequence ID" value="AHB80414.1"/>
    <property type="molecule type" value="Genomic_DNA"/>
</dbReference>
<dbReference type="GeneID" id="18499705"/>
<evidence type="ECO:0000313" key="2">
    <source>
        <dbReference type="EMBL" id="AHB80414.1"/>
    </source>
</evidence>
<evidence type="ECO:0000256" key="1">
    <source>
        <dbReference type="SAM" id="Phobius"/>
    </source>
</evidence>
<reference evidence="2 3" key="1">
    <citation type="journal article" date="2013" name="Int. J. Food Microbiol.">
        <title>Expanding the diversity of oenococcal bacteriophages: insights into a novel group based on the integrase sequence.</title>
        <authorList>
            <person name="Jaomanjaka F."/>
            <person name="Ballestra P."/>
            <person name="Dols-Lafargue M."/>
            <person name="Le Marrec C."/>
        </authorList>
    </citation>
    <scope>NUCLEOTIDE SEQUENCE [LARGE SCALE GENOMIC DNA]</scope>
</reference>
<dbReference type="RefSeq" id="YP_009005264.1">
    <property type="nucleotide sequence ID" value="NC_023560.1"/>
</dbReference>
<accession>V5UTJ8</accession>
<dbReference type="Proteomes" id="UP000018800">
    <property type="component" value="Segment"/>
</dbReference>
<dbReference type="KEGG" id="vg:18499705"/>
<keyword evidence="1" id="KW-0472">Membrane</keyword>
<keyword evidence="1" id="KW-1133">Transmembrane helix</keyword>
<protein>
    <submittedName>
        <fullName evidence="2">Uncharacterized protein</fullName>
    </submittedName>
</protein>
<name>V5UTJ8_9CAUD</name>
<feature type="transmembrane region" description="Helical" evidence="1">
    <location>
        <begin position="6"/>
        <end position="25"/>
    </location>
</feature>
<feature type="transmembrane region" description="Helical" evidence="1">
    <location>
        <begin position="37"/>
        <end position="59"/>
    </location>
</feature>
<sequence>MIFFSVLSLLMFFVGIIYLIAYPIYKLFKKSKINRIYILIALGIIIIGAAIFIKTSFVYNKETEARTSKQSKKINHKATKITLKVNGKQTI</sequence>
<proteinExistence type="predicted"/>
<keyword evidence="1" id="KW-0812">Transmembrane</keyword>
<evidence type="ECO:0000313" key="3">
    <source>
        <dbReference type="Proteomes" id="UP000018800"/>
    </source>
</evidence>
<keyword evidence="3" id="KW-1185">Reference proteome</keyword>
<organism evidence="2 3">
    <name type="scientific">Oenococcus phage phiS13</name>
    <dbReference type="NCBI Taxonomy" id="1432848"/>
    <lineage>
        <taxon>Viruses</taxon>
        <taxon>Duplodnaviria</taxon>
        <taxon>Heunggongvirae</taxon>
        <taxon>Uroviricota</taxon>
        <taxon>Caudoviricetes</taxon>
        <taxon>Sozzivirus</taxon>
        <taxon>Sozzivirus S13</taxon>
    </lineage>
</organism>